<sequence length="145" mass="16196">MGIILRQAMSFESNDILKLVGKAGLTAAGIQDSIHNYLVVENSEGETIGTVGLEKMGEDGLLRSFVLKQDYSTESLLLKLMDKILVYSKKKGVKTIYLLTKSVSFFEQLSFIPVKSEEIPEQIKNSAHYQNNAEEKVVLLSYPLH</sequence>
<dbReference type="EMBL" id="JBHTCP010000013">
    <property type="protein sequence ID" value="MFC7371547.1"/>
    <property type="molecule type" value="Genomic_DNA"/>
</dbReference>
<dbReference type="InterPro" id="IPR016181">
    <property type="entry name" value="Acyl_CoA_acyltransferase"/>
</dbReference>
<keyword evidence="1" id="KW-0012">Acyltransferase</keyword>
<accession>A0ABW2NP39</accession>
<name>A0ABW2NP39_9BACL</name>
<dbReference type="GO" id="GO:0016746">
    <property type="term" value="F:acyltransferase activity"/>
    <property type="evidence" value="ECO:0007669"/>
    <property type="project" value="UniProtKB-KW"/>
</dbReference>
<evidence type="ECO:0000313" key="1">
    <source>
        <dbReference type="EMBL" id="MFC7371547.1"/>
    </source>
</evidence>
<evidence type="ECO:0000313" key="2">
    <source>
        <dbReference type="Proteomes" id="UP001596549"/>
    </source>
</evidence>
<proteinExistence type="predicted"/>
<organism evidence="1 2">
    <name type="scientific">Fictibacillus iocasae</name>
    <dbReference type="NCBI Taxonomy" id="2715437"/>
    <lineage>
        <taxon>Bacteria</taxon>
        <taxon>Bacillati</taxon>
        <taxon>Bacillota</taxon>
        <taxon>Bacilli</taxon>
        <taxon>Bacillales</taxon>
        <taxon>Fictibacillaceae</taxon>
        <taxon>Fictibacillus</taxon>
    </lineage>
</organism>
<dbReference type="EC" id="2.3.-.-" evidence="1"/>
<protein>
    <submittedName>
        <fullName evidence="1">GNAT family N-acetyltransferase</fullName>
        <ecNumber evidence="1">2.3.-.-</ecNumber>
    </submittedName>
</protein>
<dbReference type="SUPFAM" id="SSF55729">
    <property type="entry name" value="Acyl-CoA N-acyltransferases (Nat)"/>
    <property type="match status" value="1"/>
</dbReference>
<keyword evidence="2" id="KW-1185">Reference proteome</keyword>
<gene>
    <name evidence="1" type="ORF">ACFQPF_07650</name>
</gene>
<comment type="caution">
    <text evidence="1">The sequence shown here is derived from an EMBL/GenBank/DDBJ whole genome shotgun (WGS) entry which is preliminary data.</text>
</comment>
<keyword evidence="1" id="KW-0808">Transferase</keyword>
<dbReference type="Proteomes" id="UP001596549">
    <property type="component" value="Unassembled WGS sequence"/>
</dbReference>
<dbReference type="Gene3D" id="3.40.630.30">
    <property type="match status" value="1"/>
</dbReference>
<reference evidence="2" key="1">
    <citation type="journal article" date="2019" name="Int. J. Syst. Evol. Microbiol.">
        <title>The Global Catalogue of Microorganisms (GCM) 10K type strain sequencing project: providing services to taxonomists for standard genome sequencing and annotation.</title>
        <authorList>
            <consortium name="The Broad Institute Genomics Platform"/>
            <consortium name="The Broad Institute Genome Sequencing Center for Infectious Disease"/>
            <person name="Wu L."/>
            <person name="Ma J."/>
        </authorList>
    </citation>
    <scope>NUCLEOTIDE SEQUENCE [LARGE SCALE GENOMIC DNA]</scope>
    <source>
        <strain evidence="2">NBRC 106396</strain>
    </source>
</reference>
<dbReference type="RefSeq" id="WP_379748210.1">
    <property type="nucleotide sequence ID" value="NZ_JBHTCP010000013.1"/>
</dbReference>